<proteinExistence type="predicted"/>
<dbReference type="NCBIfam" id="NF004474">
    <property type="entry name" value="PRK05808.1"/>
    <property type="match status" value="1"/>
</dbReference>
<dbReference type="Proteomes" id="UP000241193">
    <property type="component" value="Unassembled WGS sequence"/>
</dbReference>
<feature type="domain" description="3-hydroxyacyl-CoA dehydrogenase NAD binding" evidence="6">
    <location>
        <begin position="5"/>
        <end position="183"/>
    </location>
</feature>
<feature type="domain" description="3-hydroxyacyl-CoA dehydrogenase C-terminal" evidence="5">
    <location>
        <begin position="186"/>
        <end position="282"/>
    </location>
</feature>
<feature type="binding site" evidence="3">
    <location>
        <position position="92"/>
    </location>
    <ligand>
        <name>NAD(+)</name>
        <dbReference type="ChEBI" id="CHEBI:57540"/>
    </ligand>
</feature>
<feature type="binding site" evidence="4">
    <location>
        <position position="119"/>
    </location>
    <ligand>
        <name>CoA</name>
        <dbReference type="ChEBI" id="CHEBI:57287"/>
    </ligand>
</feature>
<dbReference type="Gene3D" id="1.10.1040.10">
    <property type="entry name" value="N-(1-d-carboxylethyl)-l-norvaline Dehydrogenase, domain 2"/>
    <property type="match status" value="1"/>
</dbReference>
<dbReference type="InterPro" id="IPR036291">
    <property type="entry name" value="NAD(P)-bd_dom_sf"/>
</dbReference>
<feature type="binding site" evidence="4">
    <location>
        <position position="49"/>
    </location>
    <ligand>
        <name>CoA</name>
        <dbReference type="ChEBI" id="CHEBI:57287"/>
    </ligand>
</feature>
<dbReference type="InterPro" id="IPR008927">
    <property type="entry name" value="6-PGluconate_DH-like_C_sf"/>
</dbReference>
<evidence type="ECO:0000313" key="8">
    <source>
        <dbReference type="Proteomes" id="UP000241193"/>
    </source>
</evidence>
<reference evidence="7 8" key="2">
    <citation type="submission" date="2018-04" db="EMBL/GenBank/DDBJ databases">
        <title>Thauera lacus sp. nov., isolated from an saline lake in Inner Mongolia, China.</title>
        <authorList>
            <person name="Liang Q.-Y."/>
        </authorList>
    </citation>
    <scope>NUCLEOTIDE SEQUENCE [LARGE SCALE GENOMIC DNA]</scope>
    <source>
        <strain evidence="7 8">D20</strain>
    </source>
</reference>
<dbReference type="PANTHER" id="PTHR48075:SF5">
    <property type="entry name" value="3-HYDROXYBUTYRYL-COA DEHYDROGENASE"/>
    <property type="match status" value="1"/>
</dbReference>
<accession>A0A2T4II34</accession>
<dbReference type="InterPro" id="IPR022694">
    <property type="entry name" value="3-OHacyl-CoA_DH"/>
</dbReference>
<feature type="binding site" evidence="3">
    <location>
        <position position="274"/>
    </location>
    <ligand>
        <name>NAD(+)</name>
        <dbReference type="ChEBI" id="CHEBI:57540"/>
    </ligand>
</feature>
<dbReference type="SUPFAM" id="SSF51735">
    <property type="entry name" value="NAD(P)-binding Rossmann-fold domains"/>
    <property type="match status" value="1"/>
</dbReference>
<dbReference type="FunFam" id="3.40.50.720:FF:000009">
    <property type="entry name" value="Fatty oxidation complex, alpha subunit"/>
    <property type="match status" value="1"/>
</dbReference>
<dbReference type="PIRSF" id="PIRSF000105">
    <property type="entry name" value="HCDH"/>
    <property type="match status" value="1"/>
</dbReference>
<evidence type="ECO:0000256" key="1">
    <source>
        <dbReference type="ARBA" id="ARBA00023002"/>
    </source>
</evidence>
<dbReference type="Pfam" id="PF02737">
    <property type="entry name" value="3HCDH_N"/>
    <property type="match status" value="1"/>
</dbReference>
<dbReference type="EC" id="1.1.1.157" evidence="7"/>
<dbReference type="NCBIfam" id="NF005875">
    <property type="entry name" value="PRK07819.1"/>
    <property type="match status" value="1"/>
</dbReference>
<feature type="binding site" evidence="3">
    <location>
        <position position="119"/>
    </location>
    <ligand>
        <name>NAD(+)</name>
        <dbReference type="ChEBI" id="CHEBI:57540"/>
    </ligand>
</feature>
<reference evidence="7 8" key="1">
    <citation type="submission" date="2018-03" db="EMBL/GenBank/DDBJ databases">
        <authorList>
            <person name="Keele B.F."/>
        </authorList>
    </citation>
    <scope>NUCLEOTIDE SEQUENCE [LARGE SCALE GENOMIC DNA]</scope>
    <source>
        <strain evidence="7 8">D20</strain>
    </source>
</reference>
<keyword evidence="8" id="KW-1185">Reference proteome</keyword>
<dbReference type="OrthoDB" id="5287258at2"/>
<organism evidence="7 8">
    <name type="scientific">Pseudothauera lacus</name>
    <dbReference type="NCBI Taxonomy" id="2136175"/>
    <lineage>
        <taxon>Bacteria</taxon>
        <taxon>Pseudomonadati</taxon>
        <taxon>Pseudomonadota</taxon>
        <taxon>Betaproteobacteria</taxon>
        <taxon>Rhodocyclales</taxon>
        <taxon>Zoogloeaceae</taxon>
        <taxon>Pseudothauera</taxon>
    </lineage>
</organism>
<keyword evidence="3" id="KW-0520">NAD</keyword>
<feature type="site" description="Important for catalytic activity" evidence="2">
    <location>
        <position position="140"/>
    </location>
</feature>
<gene>
    <name evidence="7" type="ORF">C8261_05325</name>
</gene>
<evidence type="ECO:0000313" key="7">
    <source>
        <dbReference type="EMBL" id="PTD97420.1"/>
    </source>
</evidence>
<protein>
    <submittedName>
        <fullName evidence="7">3-hydroxybutyryl-CoA dehydrogenase</fullName>
        <ecNumber evidence="7">1.1.1.157</ecNumber>
    </submittedName>
</protein>
<feature type="binding site" evidence="3">
    <location>
        <position position="33"/>
    </location>
    <ligand>
        <name>NAD(+)</name>
        <dbReference type="ChEBI" id="CHEBI:57540"/>
    </ligand>
</feature>
<evidence type="ECO:0000259" key="5">
    <source>
        <dbReference type="Pfam" id="PF00725"/>
    </source>
</evidence>
<feature type="binding site" evidence="4">
    <location>
        <position position="56"/>
    </location>
    <ligand>
        <name>CoA</name>
        <dbReference type="ChEBI" id="CHEBI:57287"/>
    </ligand>
</feature>
<name>A0A2T4II34_9RHOO</name>
<dbReference type="InterPro" id="IPR006176">
    <property type="entry name" value="3-OHacyl-CoA_DH_NAD-bd"/>
</dbReference>
<dbReference type="GO" id="GO:0070403">
    <property type="term" value="F:NAD+ binding"/>
    <property type="evidence" value="ECO:0007669"/>
    <property type="project" value="InterPro"/>
</dbReference>
<dbReference type="RefSeq" id="WP_107492620.1">
    <property type="nucleotide sequence ID" value="NZ_PZKC01000003.1"/>
</dbReference>
<dbReference type="InterPro" id="IPR013328">
    <property type="entry name" value="6PGD_dom2"/>
</dbReference>
<evidence type="ECO:0000256" key="2">
    <source>
        <dbReference type="PIRSR" id="PIRSR000105-1"/>
    </source>
</evidence>
<keyword evidence="1 7" id="KW-0560">Oxidoreductase</keyword>
<feature type="binding site" evidence="3">
    <location>
        <begin position="10"/>
        <end position="15"/>
    </location>
    <ligand>
        <name>NAD(+)</name>
        <dbReference type="ChEBI" id="CHEBI:57540"/>
    </ligand>
</feature>
<dbReference type="Pfam" id="PF00725">
    <property type="entry name" value="3HCDH"/>
    <property type="match status" value="1"/>
</dbReference>
<dbReference type="Gene3D" id="3.40.50.720">
    <property type="entry name" value="NAD(P)-binding Rossmann-like Domain"/>
    <property type="match status" value="1"/>
</dbReference>
<dbReference type="GO" id="GO:0008691">
    <property type="term" value="F:3-hydroxybutyryl-CoA dehydrogenase activity"/>
    <property type="evidence" value="ECO:0007669"/>
    <property type="project" value="UniProtKB-EC"/>
</dbReference>
<evidence type="ECO:0000256" key="4">
    <source>
        <dbReference type="PIRSR" id="PIRSR000105-3"/>
    </source>
</evidence>
<comment type="caution">
    <text evidence="7">The sequence shown here is derived from an EMBL/GenBank/DDBJ whole genome shotgun (WGS) entry which is preliminary data.</text>
</comment>
<evidence type="ECO:0000259" key="6">
    <source>
        <dbReference type="Pfam" id="PF02737"/>
    </source>
</evidence>
<feature type="binding site" evidence="3">
    <location>
        <position position="97"/>
    </location>
    <ligand>
        <name>NAD(+)</name>
        <dbReference type="ChEBI" id="CHEBI:57540"/>
    </ligand>
</feature>
<feature type="binding site" evidence="3">
    <location>
        <position position="143"/>
    </location>
    <ligand>
        <name>NAD(+)</name>
        <dbReference type="ChEBI" id="CHEBI:57540"/>
    </ligand>
</feature>
<dbReference type="PANTHER" id="PTHR48075">
    <property type="entry name" value="3-HYDROXYACYL-COA DEHYDROGENASE FAMILY PROTEIN"/>
    <property type="match status" value="1"/>
</dbReference>
<dbReference type="EMBL" id="PZKC01000003">
    <property type="protein sequence ID" value="PTD97420.1"/>
    <property type="molecule type" value="Genomic_DNA"/>
</dbReference>
<dbReference type="GO" id="GO:0006631">
    <property type="term" value="P:fatty acid metabolic process"/>
    <property type="evidence" value="ECO:0007669"/>
    <property type="project" value="InterPro"/>
</dbReference>
<evidence type="ECO:0000256" key="3">
    <source>
        <dbReference type="PIRSR" id="PIRSR000105-2"/>
    </source>
</evidence>
<dbReference type="InterPro" id="IPR006108">
    <property type="entry name" value="3HC_DH_C"/>
</dbReference>
<sequence length="284" mass="29706">MTISKIGVVGAGTMGNGIAQAFAVAGFAVVMSDIAEAAVQRGLATVGASLDRLIKKEKMTADEKAAALARIATTTELASLGDCDLIIEAATENLDLKLKIFAQIDAVAKPGAIIASNTSSISITKLAAATARAGQVIGMHFFNPVPMMALVELIRGLQTSDDTYAAVEAVSRAIGKTPVQVRNSPGFVVNRMLCPMINEAIFALGEGLATAAEIDEAMKLGCNHPIGPLALCDMIGLDVELAVMQVLFEGFKDPKYRPAPLLVEMVEAGYLGRKSGKGFFDYGK</sequence>
<dbReference type="AlphaFoldDB" id="A0A2T4II34"/>
<dbReference type="SUPFAM" id="SSF48179">
    <property type="entry name" value="6-phosphogluconate dehydrogenase C-terminal domain-like"/>
    <property type="match status" value="1"/>
</dbReference>